<keyword evidence="4 10" id="KW-0328">Glycosyltransferase</keyword>
<dbReference type="PANTHER" id="PTHR12413:SF1">
    <property type="entry name" value="DOLICHYL PYROPHOSPHATE MAN9GLCNAC2 ALPHA-1,3-GLUCOSYLTRANSFERASE"/>
    <property type="match status" value="1"/>
</dbReference>
<organism evidence="12 13">
    <name type="scientific">Metschnikowia bicuspidata var. bicuspidata NRRL YB-4993</name>
    <dbReference type="NCBI Taxonomy" id="869754"/>
    <lineage>
        <taxon>Eukaryota</taxon>
        <taxon>Fungi</taxon>
        <taxon>Dikarya</taxon>
        <taxon>Ascomycota</taxon>
        <taxon>Saccharomycotina</taxon>
        <taxon>Pichiomycetes</taxon>
        <taxon>Metschnikowiaceae</taxon>
        <taxon>Metschnikowia</taxon>
    </lineage>
</organism>
<keyword evidence="5 10" id="KW-0808">Transferase</keyword>
<dbReference type="GO" id="GO:0005789">
    <property type="term" value="C:endoplasmic reticulum membrane"/>
    <property type="evidence" value="ECO:0007669"/>
    <property type="project" value="UniProtKB-SubCell"/>
</dbReference>
<feature type="transmembrane region" description="Helical" evidence="10">
    <location>
        <begin position="534"/>
        <end position="553"/>
    </location>
</feature>
<feature type="transmembrane region" description="Helical" evidence="10">
    <location>
        <begin position="61"/>
        <end position="82"/>
    </location>
</feature>
<evidence type="ECO:0000256" key="4">
    <source>
        <dbReference type="ARBA" id="ARBA00022676"/>
    </source>
</evidence>
<reference evidence="12 13" key="1">
    <citation type="submission" date="2016-05" db="EMBL/GenBank/DDBJ databases">
        <title>Comparative genomics of biotechnologically important yeasts.</title>
        <authorList>
            <consortium name="DOE Joint Genome Institute"/>
            <person name="Riley R."/>
            <person name="Haridas S."/>
            <person name="Wolfe K.H."/>
            <person name="Lopes M.R."/>
            <person name="Hittinger C.T."/>
            <person name="Goker M."/>
            <person name="Salamov A."/>
            <person name="Wisecaver J."/>
            <person name="Long T.M."/>
            <person name="Aerts A.L."/>
            <person name="Barry K."/>
            <person name="Choi C."/>
            <person name="Clum A."/>
            <person name="Coughlan A.Y."/>
            <person name="Deshpande S."/>
            <person name="Douglass A.P."/>
            <person name="Hanson S.J."/>
            <person name="Klenk H.-P."/>
            <person name="LaButti K."/>
            <person name="Lapidus A."/>
            <person name="Lindquist E."/>
            <person name="Lipzen A."/>
            <person name="Meier-kolthoff J.P."/>
            <person name="Ohm R.A."/>
            <person name="Otillar R.P."/>
            <person name="Pangilinan J."/>
            <person name="Peng Y."/>
            <person name="Rokas A."/>
            <person name="Rosa C.A."/>
            <person name="Scheuner C."/>
            <person name="Sibirny A.A."/>
            <person name="Slot J.C."/>
            <person name="Stielow J.B."/>
            <person name="Sun H."/>
            <person name="Kurtzman C.P."/>
            <person name="Blackwell M."/>
            <person name="Grigoriev I.V."/>
            <person name="Jeffries T.W."/>
        </authorList>
    </citation>
    <scope>NUCLEOTIDE SEQUENCE [LARGE SCALE GENOMIC DNA]</scope>
    <source>
        <strain evidence="12 13">NRRL YB-4993</strain>
    </source>
</reference>
<evidence type="ECO:0000256" key="3">
    <source>
        <dbReference type="ARBA" id="ARBA00008715"/>
    </source>
</evidence>
<keyword evidence="9 10" id="KW-0472">Membrane</keyword>
<evidence type="ECO:0000256" key="7">
    <source>
        <dbReference type="ARBA" id="ARBA00022824"/>
    </source>
</evidence>
<accession>A0A1A0H562</accession>
<feature type="compositionally biased region" description="Basic residues" evidence="11">
    <location>
        <begin position="1"/>
        <end position="11"/>
    </location>
</feature>
<dbReference type="Proteomes" id="UP000092555">
    <property type="component" value="Unassembled WGS sequence"/>
</dbReference>
<feature type="transmembrane region" description="Helical" evidence="10">
    <location>
        <begin position="227"/>
        <end position="255"/>
    </location>
</feature>
<keyword evidence="13" id="KW-1185">Reference proteome</keyword>
<comment type="similarity">
    <text evidence="3 10">Belongs to the ALG6/ALG8 glucosyltransferase family.</text>
</comment>
<feature type="transmembrane region" description="Helical" evidence="10">
    <location>
        <begin position="163"/>
        <end position="185"/>
    </location>
</feature>
<comment type="subcellular location">
    <subcellularLocation>
        <location evidence="1 10">Endoplasmic reticulum membrane</location>
        <topology evidence="1 10">Multi-pass membrane protein</topology>
    </subcellularLocation>
</comment>
<dbReference type="InterPro" id="IPR004856">
    <property type="entry name" value="Glyco_trans_ALG6/ALG8"/>
</dbReference>
<keyword evidence="7 10" id="KW-0256">Endoplasmic reticulum</keyword>
<dbReference type="OrthoDB" id="5589195at2759"/>
<feature type="transmembrane region" description="Helical" evidence="10">
    <location>
        <begin position="368"/>
        <end position="387"/>
    </location>
</feature>
<dbReference type="AlphaFoldDB" id="A0A1A0H562"/>
<dbReference type="GO" id="GO:0009060">
    <property type="term" value="P:aerobic respiration"/>
    <property type="evidence" value="ECO:0007669"/>
    <property type="project" value="EnsemblFungi"/>
</dbReference>
<dbReference type="PANTHER" id="PTHR12413">
    <property type="entry name" value="DOLICHYL GLYCOSYLTRANSFERASE"/>
    <property type="match status" value="1"/>
</dbReference>
<keyword evidence="6 10" id="KW-0812">Transmembrane</keyword>
<evidence type="ECO:0000256" key="6">
    <source>
        <dbReference type="ARBA" id="ARBA00022692"/>
    </source>
</evidence>
<dbReference type="RefSeq" id="XP_018709582.1">
    <property type="nucleotide sequence ID" value="XM_018856371.1"/>
</dbReference>
<sequence length="558" mass="63838">MVRHLQKKHKNSNYLRSGPSEQQGTGSKKDLSSSVKKPNPFTGSPLYDLLQVFERPQDQWVARYILILSIVLLKASVGLGLFSGQGELPINGDFEAQRHWMELTIHIPLTSWYFFDLRYWGLDYPPLTAYHLWAFGKIGSFLNPEWFVLGLSRGNESVLLKTFMRLSCLLSELVFYVPAVMQLTSYLGGRKENLSRIHQIVVLALIFCQPCLILIDNGHFQYNSVMLGLFLFSVIELLKGNLVLASVWFICSILFKQMALYYSPFIFVFILSRLFTCKKTISSTIATFQFGKLFVVSVTVVVTITVILFPFLIAARSGTEAAEQVLQILKRMFPFERGLFEDKVANFWCTSNILIKYATIFNGGELKAISLILTLTAIFPPCAMIFWKNIRRLYPPPELAIYGFSATAWAFFLFLFQVHEKTVLVPLIPSTLLLLTDNSSCISVIQWINNIAAFSLYPLLKKDGLVLQYLVCTLLVNWLLGGFLRKNWKSLLMPNLQSQALKFVIILSYMAVFAVHVLDFVITPPMQYPDLWTIANTTVSFGSFSWFYLWLLYKIYHL</sequence>
<evidence type="ECO:0000256" key="11">
    <source>
        <dbReference type="SAM" id="MobiDB-lite"/>
    </source>
</evidence>
<dbReference type="STRING" id="869754.A0A1A0H562"/>
<evidence type="ECO:0000256" key="9">
    <source>
        <dbReference type="ARBA" id="ARBA00023136"/>
    </source>
</evidence>
<protein>
    <recommendedName>
        <fullName evidence="10">Alpha-1,3-glucosyltransferase</fullName>
        <ecNumber evidence="10">2.4.1.-</ecNumber>
    </recommendedName>
</protein>
<keyword evidence="8 10" id="KW-1133">Transmembrane helix</keyword>
<proteinExistence type="inferred from homology"/>
<feature type="transmembrane region" description="Helical" evidence="10">
    <location>
        <begin position="399"/>
        <end position="418"/>
    </location>
</feature>
<evidence type="ECO:0000256" key="10">
    <source>
        <dbReference type="RuleBase" id="RU363110"/>
    </source>
</evidence>
<feature type="region of interest" description="Disordered" evidence="11">
    <location>
        <begin position="1"/>
        <end position="39"/>
    </location>
</feature>
<evidence type="ECO:0000313" key="12">
    <source>
        <dbReference type="EMBL" id="OBA19047.1"/>
    </source>
</evidence>
<feature type="transmembrane region" description="Helical" evidence="10">
    <location>
        <begin position="293"/>
        <end position="313"/>
    </location>
</feature>
<dbReference type="EC" id="2.4.1.-" evidence="10"/>
<evidence type="ECO:0000256" key="8">
    <source>
        <dbReference type="ARBA" id="ARBA00022989"/>
    </source>
</evidence>
<dbReference type="GO" id="GO:0042281">
    <property type="term" value="F:dolichyl pyrophosphate Man9GlcNAc2 alpha-1,3-glucosyltransferase activity"/>
    <property type="evidence" value="ECO:0007669"/>
    <property type="project" value="EnsemblFungi"/>
</dbReference>
<dbReference type="Pfam" id="PF03155">
    <property type="entry name" value="Alg6_Alg8"/>
    <property type="match status" value="1"/>
</dbReference>
<name>A0A1A0H562_9ASCO</name>
<feature type="transmembrane region" description="Helical" evidence="10">
    <location>
        <begin position="466"/>
        <end position="484"/>
    </location>
</feature>
<comment type="pathway">
    <text evidence="2 10">Protein modification; protein glycosylation.</text>
</comment>
<feature type="transmembrane region" description="Helical" evidence="10">
    <location>
        <begin position="261"/>
        <end position="281"/>
    </location>
</feature>
<feature type="transmembrane region" description="Helical" evidence="10">
    <location>
        <begin position="504"/>
        <end position="522"/>
    </location>
</feature>
<evidence type="ECO:0000256" key="5">
    <source>
        <dbReference type="ARBA" id="ARBA00022679"/>
    </source>
</evidence>
<dbReference type="GO" id="GO:0018279">
    <property type="term" value="P:protein N-linked glycosylation via asparagine"/>
    <property type="evidence" value="ECO:0007669"/>
    <property type="project" value="EnsemblFungi"/>
</dbReference>
<dbReference type="EMBL" id="LXTC01000008">
    <property type="protein sequence ID" value="OBA19047.1"/>
    <property type="molecule type" value="Genomic_DNA"/>
</dbReference>
<dbReference type="UniPathway" id="UPA00378"/>
<feature type="compositionally biased region" description="Polar residues" evidence="11">
    <location>
        <begin position="12"/>
        <end position="36"/>
    </location>
</feature>
<comment type="caution">
    <text evidence="12">The sequence shown here is derived from an EMBL/GenBank/DDBJ whole genome shotgun (WGS) entry which is preliminary data.</text>
</comment>
<evidence type="ECO:0000313" key="13">
    <source>
        <dbReference type="Proteomes" id="UP000092555"/>
    </source>
</evidence>
<evidence type="ECO:0000256" key="1">
    <source>
        <dbReference type="ARBA" id="ARBA00004477"/>
    </source>
</evidence>
<gene>
    <name evidence="12" type="ORF">METBIDRAFT_33666</name>
</gene>
<feature type="transmembrane region" description="Helical" evidence="10">
    <location>
        <begin position="197"/>
        <end position="215"/>
    </location>
</feature>
<feature type="transmembrane region" description="Helical" evidence="10">
    <location>
        <begin position="130"/>
        <end position="151"/>
    </location>
</feature>
<dbReference type="GeneID" id="30029347"/>
<evidence type="ECO:0000256" key="2">
    <source>
        <dbReference type="ARBA" id="ARBA00004922"/>
    </source>
</evidence>